<reference evidence="1 2" key="1">
    <citation type="submission" date="2013-04" db="EMBL/GenBank/DDBJ databases">
        <title>Oceanococcus atlanticus 22II-S10r2 Genome Sequencing.</title>
        <authorList>
            <person name="Lai Q."/>
            <person name="Li G."/>
            <person name="Shao Z."/>
        </authorList>
    </citation>
    <scope>NUCLEOTIDE SEQUENCE [LARGE SCALE GENOMIC DNA]</scope>
    <source>
        <strain evidence="1 2">22II-S10r2</strain>
    </source>
</reference>
<proteinExistence type="predicted"/>
<evidence type="ECO:0000313" key="1">
    <source>
        <dbReference type="EMBL" id="ORE85267.1"/>
    </source>
</evidence>
<dbReference type="STRING" id="1317117.ATO7_15827"/>
<name>A0A1Y1SAB4_9GAMM</name>
<dbReference type="RefSeq" id="WP_083563411.1">
    <property type="nucleotide sequence ID" value="NZ_AQQV01000005.1"/>
</dbReference>
<dbReference type="EMBL" id="AQQV01000005">
    <property type="protein sequence ID" value="ORE85267.1"/>
    <property type="molecule type" value="Genomic_DNA"/>
</dbReference>
<evidence type="ECO:0000313" key="2">
    <source>
        <dbReference type="Proteomes" id="UP000192342"/>
    </source>
</evidence>
<organism evidence="1 2">
    <name type="scientific">Oceanococcus atlanticus</name>
    <dbReference type="NCBI Taxonomy" id="1317117"/>
    <lineage>
        <taxon>Bacteria</taxon>
        <taxon>Pseudomonadati</taxon>
        <taxon>Pseudomonadota</taxon>
        <taxon>Gammaproteobacteria</taxon>
        <taxon>Chromatiales</taxon>
        <taxon>Oceanococcaceae</taxon>
        <taxon>Oceanococcus</taxon>
    </lineage>
</organism>
<gene>
    <name evidence="1" type="ORF">ATO7_15827</name>
</gene>
<dbReference type="OrthoDB" id="5801443at2"/>
<comment type="caution">
    <text evidence="1">The sequence shown here is derived from an EMBL/GenBank/DDBJ whole genome shotgun (WGS) entry which is preliminary data.</text>
</comment>
<dbReference type="AlphaFoldDB" id="A0A1Y1SAB4"/>
<sequence length="186" mass="20852">MIERAASGGRCVVLDFAPPSQAGIALFNDMQCRVDIVNFPQALASLKQASSAEDLIDRIGQAMPHDPAHRPNVVLCWDFLNYLPRNVISVVMDQVALLCAPEAQVHALMAYTSTEMPAQPCRYTPAGRDAVQIRPKPEQMRESPRMAPKELERCLPRYAIDRVMMLRNGFQEYILRVAEREPISTS</sequence>
<keyword evidence="2" id="KW-1185">Reference proteome</keyword>
<protein>
    <submittedName>
        <fullName evidence="1">Uncharacterized protein</fullName>
    </submittedName>
</protein>
<accession>A0A1Y1SAB4</accession>
<dbReference type="Proteomes" id="UP000192342">
    <property type="component" value="Unassembled WGS sequence"/>
</dbReference>